<gene>
    <name evidence="1" type="ORF">BpHYR1_012184</name>
</gene>
<comment type="caution">
    <text evidence="1">The sequence shown here is derived from an EMBL/GenBank/DDBJ whole genome shotgun (WGS) entry which is preliminary data.</text>
</comment>
<sequence length="129" mass="15027">MSIDTVKALNTFLSSQVLFIQNSVKTSCEKMGKLFRTKIFPPINETILNAKWISSDKSWHMENYLCSDSWYEYEGTKKRSEYKLVSFEDDQTLTANECLFCKSQNEINYSLALGYWELKPQEKRPASVV</sequence>
<dbReference type="AlphaFoldDB" id="A0A3M7Q735"/>
<evidence type="ECO:0000313" key="1">
    <source>
        <dbReference type="EMBL" id="RNA06811.1"/>
    </source>
</evidence>
<proteinExistence type="predicted"/>
<name>A0A3M7Q735_BRAPC</name>
<protein>
    <submittedName>
        <fullName evidence="1">Uncharacterized protein</fullName>
    </submittedName>
</protein>
<reference evidence="1 2" key="1">
    <citation type="journal article" date="2018" name="Sci. Rep.">
        <title>Genomic signatures of local adaptation to the degree of environmental predictability in rotifers.</title>
        <authorList>
            <person name="Franch-Gras L."/>
            <person name="Hahn C."/>
            <person name="Garcia-Roger E.M."/>
            <person name="Carmona M.J."/>
            <person name="Serra M."/>
            <person name="Gomez A."/>
        </authorList>
    </citation>
    <scope>NUCLEOTIDE SEQUENCE [LARGE SCALE GENOMIC DNA]</scope>
    <source>
        <strain evidence="1">HYR1</strain>
    </source>
</reference>
<accession>A0A3M7Q735</accession>
<organism evidence="1 2">
    <name type="scientific">Brachionus plicatilis</name>
    <name type="common">Marine rotifer</name>
    <name type="synonym">Brachionus muelleri</name>
    <dbReference type="NCBI Taxonomy" id="10195"/>
    <lineage>
        <taxon>Eukaryota</taxon>
        <taxon>Metazoa</taxon>
        <taxon>Spiralia</taxon>
        <taxon>Gnathifera</taxon>
        <taxon>Rotifera</taxon>
        <taxon>Eurotatoria</taxon>
        <taxon>Monogononta</taxon>
        <taxon>Pseudotrocha</taxon>
        <taxon>Ploima</taxon>
        <taxon>Brachionidae</taxon>
        <taxon>Brachionus</taxon>
    </lineage>
</organism>
<keyword evidence="2" id="KW-1185">Reference proteome</keyword>
<dbReference type="EMBL" id="REGN01007279">
    <property type="protein sequence ID" value="RNA06811.1"/>
    <property type="molecule type" value="Genomic_DNA"/>
</dbReference>
<dbReference type="Proteomes" id="UP000276133">
    <property type="component" value="Unassembled WGS sequence"/>
</dbReference>
<evidence type="ECO:0000313" key="2">
    <source>
        <dbReference type="Proteomes" id="UP000276133"/>
    </source>
</evidence>